<dbReference type="InterPro" id="IPR024053">
    <property type="entry name" value="VHL_beta_dom"/>
</dbReference>
<proteinExistence type="predicted"/>
<evidence type="ECO:0000259" key="1">
    <source>
        <dbReference type="Pfam" id="PF01847"/>
    </source>
</evidence>
<dbReference type="Gene3D" id="2.60.40.780">
    <property type="entry name" value="von Hippel-Lindau disease tumour suppressor, beta domain"/>
    <property type="match status" value="1"/>
</dbReference>
<protein>
    <recommendedName>
        <fullName evidence="1">von Hippel-Lindau disease tumour suppressor beta domain-containing protein</fullName>
    </recommendedName>
</protein>
<organism evidence="2 3">
    <name type="scientific">Palleronia abyssalis</name>
    <dbReference type="NCBI Taxonomy" id="1501240"/>
    <lineage>
        <taxon>Bacteria</taxon>
        <taxon>Pseudomonadati</taxon>
        <taxon>Pseudomonadota</taxon>
        <taxon>Alphaproteobacteria</taxon>
        <taxon>Rhodobacterales</taxon>
        <taxon>Roseobacteraceae</taxon>
        <taxon>Palleronia</taxon>
    </lineage>
</organism>
<sequence>MDHAGREGGLSARRYTDLGKPLSLENAFGEWRLTIPTRLDGVYVGGIVGVDGRDFDVQYGIEDGFAVRSLSGAELIAIRNGNDLTVFIAGDTPPDFIPLTGSAAALLKVEECNQRLTPPRPTVAARAPLDTCPMPGTHASPGSQAPLTVTFVNQAPEAVDLYWIDFEGNTKPYFHIDTGDVATVKTYLGHNWVAVSDDGASCFDGVRTVRAGDTYIDVGQ</sequence>
<keyword evidence="3" id="KW-1185">Reference proteome</keyword>
<dbReference type="InterPro" id="IPR036208">
    <property type="entry name" value="VHL_sf"/>
</dbReference>
<dbReference type="Pfam" id="PF01847">
    <property type="entry name" value="VHL"/>
    <property type="match status" value="1"/>
</dbReference>
<evidence type="ECO:0000313" key="2">
    <source>
        <dbReference type="EMBL" id="SPJ24281.1"/>
    </source>
</evidence>
<dbReference type="OrthoDB" id="8905713at2"/>
<name>A0A2R8BVU8_9RHOB</name>
<gene>
    <name evidence="2" type="ORF">PAA8504_02109</name>
</gene>
<dbReference type="SUPFAM" id="SSF49468">
    <property type="entry name" value="VHL"/>
    <property type="match status" value="1"/>
</dbReference>
<dbReference type="Proteomes" id="UP000244912">
    <property type="component" value="Unassembled WGS sequence"/>
</dbReference>
<evidence type="ECO:0000313" key="3">
    <source>
        <dbReference type="Proteomes" id="UP000244912"/>
    </source>
</evidence>
<feature type="domain" description="von Hippel-Lindau disease tumour suppressor beta" evidence="1">
    <location>
        <begin position="142"/>
        <end position="193"/>
    </location>
</feature>
<dbReference type="RefSeq" id="WP_108894125.1">
    <property type="nucleotide sequence ID" value="NZ_ONZF01000004.1"/>
</dbReference>
<dbReference type="InterPro" id="IPR037140">
    <property type="entry name" value="VHL_beta_dom_sf"/>
</dbReference>
<dbReference type="AlphaFoldDB" id="A0A2R8BVU8"/>
<accession>A0A2R8BVU8</accession>
<dbReference type="EMBL" id="ONZF01000004">
    <property type="protein sequence ID" value="SPJ24281.1"/>
    <property type="molecule type" value="Genomic_DNA"/>
</dbReference>
<reference evidence="2 3" key="1">
    <citation type="submission" date="2018-03" db="EMBL/GenBank/DDBJ databases">
        <authorList>
            <person name="Keele B.F."/>
        </authorList>
    </citation>
    <scope>NUCLEOTIDE SEQUENCE [LARGE SCALE GENOMIC DNA]</scope>
    <source>
        <strain evidence="2 3">CECT 8504</strain>
    </source>
</reference>